<organism evidence="6 8">
    <name type="scientific">Streptomyces nanshensis</name>
    <dbReference type="NCBI Taxonomy" id="518642"/>
    <lineage>
        <taxon>Bacteria</taxon>
        <taxon>Bacillati</taxon>
        <taxon>Actinomycetota</taxon>
        <taxon>Actinomycetes</taxon>
        <taxon>Kitasatosporales</taxon>
        <taxon>Streptomycetaceae</taxon>
        <taxon>Streptomyces</taxon>
    </lineage>
</organism>
<dbReference type="GO" id="GO:0080049">
    <property type="term" value="F:L-gulono-1,4-lactone dehydrogenase activity"/>
    <property type="evidence" value="ECO:0007669"/>
    <property type="project" value="TreeGrafter"/>
</dbReference>
<proteinExistence type="predicted"/>
<dbReference type="InterPro" id="IPR016171">
    <property type="entry name" value="Vanillyl_alc_oxidase_C-sub2"/>
</dbReference>
<dbReference type="InterPro" id="IPR016164">
    <property type="entry name" value="FAD-linked_Oxase-like_C"/>
</dbReference>
<evidence type="ECO:0000256" key="3">
    <source>
        <dbReference type="ARBA" id="ARBA00023002"/>
    </source>
</evidence>
<reference evidence="6 8" key="1">
    <citation type="journal article" date="2016" name="Front. Microbiol.">
        <title>Comparative Genomics Analysis of Streptomyces Species Reveals Their Adaptation to the Marine Environment and Their Diversity at the Genomic Level.</title>
        <authorList>
            <person name="Tian X."/>
            <person name="Zhang Z."/>
            <person name="Yang T."/>
            <person name="Chen M."/>
            <person name="Li J."/>
            <person name="Chen F."/>
            <person name="Yang J."/>
            <person name="Li W."/>
            <person name="Zhang B."/>
            <person name="Zhang Z."/>
            <person name="Wu J."/>
            <person name="Zhang C."/>
            <person name="Long L."/>
            <person name="Xiao J."/>
        </authorList>
    </citation>
    <scope>NUCLEOTIDE SEQUENCE [LARGE SCALE GENOMIC DNA]</scope>
    <source>
        <strain evidence="6 8">SCSIO M10372</strain>
    </source>
</reference>
<dbReference type="InterPro" id="IPR036318">
    <property type="entry name" value="FAD-bd_PCMH-like_sf"/>
</dbReference>
<gene>
    <name evidence="6" type="ORF">AN221_24115</name>
    <name evidence="7" type="ORF">AN221_24125</name>
</gene>
<dbReference type="Pfam" id="PF01565">
    <property type="entry name" value="FAD_binding_4"/>
    <property type="match status" value="1"/>
</dbReference>
<dbReference type="SUPFAM" id="SSF55103">
    <property type="entry name" value="FAD-linked oxidases, C-terminal domain"/>
    <property type="match status" value="1"/>
</dbReference>
<dbReference type="EMBL" id="LJGZ01000094">
    <property type="protein sequence ID" value="OEV18220.1"/>
    <property type="molecule type" value="Genomic_DNA"/>
</dbReference>
<keyword evidence="8" id="KW-1185">Reference proteome</keyword>
<keyword evidence="2" id="KW-0274">FAD</keyword>
<dbReference type="SUPFAM" id="SSF56176">
    <property type="entry name" value="FAD-binding/transporter-associated domain-like"/>
    <property type="match status" value="1"/>
</dbReference>
<dbReference type="PROSITE" id="PS51387">
    <property type="entry name" value="FAD_PCMH"/>
    <property type="match status" value="1"/>
</dbReference>
<keyword evidence="3" id="KW-0560">Oxidoreductase</keyword>
<dbReference type="Gene3D" id="1.10.45.10">
    <property type="entry name" value="Vanillyl-alcohol Oxidase, Chain A, domain 4"/>
    <property type="match status" value="1"/>
</dbReference>
<dbReference type="InterPro" id="IPR006094">
    <property type="entry name" value="Oxid_FAD_bind_N"/>
</dbReference>
<dbReference type="GO" id="GO:0016020">
    <property type="term" value="C:membrane"/>
    <property type="evidence" value="ECO:0007669"/>
    <property type="project" value="InterPro"/>
</dbReference>
<dbReference type="GO" id="GO:0071949">
    <property type="term" value="F:FAD binding"/>
    <property type="evidence" value="ECO:0007669"/>
    <property type="project" value="InterPro"/>
</dbReference>
<feature type="domain" description="FAD-binding PCMH-type" evidence="5">
    <location>
        <begin position="12"/>
        <end position="182"/>
    </location>
</feature>
<dbReference type="PANTHER" id="PTHR43762">
    <property type="entry name" value="L-GULONOLACTONE OXIDASE"/>
    <property type="match status" value="1"/>
</dbReference>
<comment type="caution">
    <text evidence="6">The sequence shown here is derived from an EMBL/GenBank/DDBJ whole genome shotgun (WGS) entry which is preliminary data.</text>
</comment>
<evidence type="ECO:0000256" key="2">
    <source>
        <dbReference type="ARBA" id="ARBA00022827"/>
    </source>
</evidence>
<dbReference type="AlphaFoldDB" id="A0A1E7LPT1"/>
<feature type="region of interest" description="Disordered" evidence="4">
    <location>
        <begin position="1"/>
        <end position="25"/>
    </location>
</feature>
<evidence type="ECO:0000313" key="8">
    <source>
        <dbReference type="Proteomes" id="UP000175971"/>
    </source>
</evidence>
<dbReference type="PIRSF" id="PIRSF000136">
    <property type="entry name" value="LGO_GLO"/>
    <property type="match status" value="1"/>
</dbReference>
<sequence>MAEKWRNWARQQSCSPTRVERPASEEQLSEALARAARDGLRVRPVGSGHSFTDTCLTDGVMVDQSGMGRVLDVDRATGLVRVEAGIKLHRLTAELHRHGLALENQGDIDTQSLAGAMATATHGTGERFPNLSANVVGCRLVTATGEVVEIDEASDPDAWRAARVSLGALGVISEYTLRCVPAFRIHRVDELRPVGEVLADLDALVATYDHFEVMALPHTDQVLTYASRRTDRPAAPPGRVSAWWNDDVLSNAGLGAACHLGRLFPRAVPGIARAVTGAVGRYEQLDDSHRVYAHRRRVRFTEMEYAIPRVHAAEALERVRALITDRRLPVLFPIELRFTAPDDAFLSTAYGRDTAYLAVHQVVRAEYEAFFRAVEAIMDEYGGRPHWGKRHFQTSGTLAPRYPGWQEFQAVRARLDPDGVFTNDYLARVLGPVGAAPARPRTGRADRP</sequence>
<dbReference type="Proteomes" id="UP000175971">
    <property type="component" value="Unassembled WGS sequence"/>
</dbReference>
<evidence type="ECO:0000256" key="4">
    <source>
        <dbReference type="SAM" id="MobiDB-lite"/>
    </source>
</evidence>
<dbReference type="InterPro" id="IPR016169">
    <property type="entry name" value="FAD-bd_PCMH_sub2"/>
</dbReference>
<name>A0A1E7LPT1_9ACTN</name>
<dbReference type="GO" id="GO:0003885">
    <property type="term" value="F:D-arabinono-1,4-lactone oxidase activity"/>
    <property type="evidence" value="ECO:0007669"/>
    <property type="project" value="InterPro"/>
</dbReference>
<accession>A0A1E7LPT1</accession>
<evidence type="ECO:0000256" key="1">
    <source>
        <dbReference type="ARBA" id="ARBA00022630"/>
    </source>
</evidence>
<protein>
    <submittedName>
        <fullName evidence="6">Oxidoreductase</fullName>
    </submittedName>
</protein>
<dbReference type="InterPro" id="IPR007173">
    <property type="entry name" value="ALO_C"/>
</dbReference>
<dbReference type="Gene3D" id="3.30.43.10">
    <property type="entry name" value="Uridine Diphospho-n-acetylenolpyruvylglucosamine Reductase, domain 2"/>
    <property type="match status" value="1"/>
</dbReference>
<dbReference type="InterPro" id="IPR010031">
    <property type="entry name" value="FAD_lactone_oxidase-like"/>
</dbReference>
<dbReference type="Gene3D" id="3.30.465.10">
    <property type="match status" value="1"/>
</dbReference>
<dbReference type="InterPro" id="IPR016166">
    <property type="entry name" value="FAD-bd_PCMH"/>
</dbReference>
<keyword evidence="1" id="KW-0285">Flavoprotein</keyword>
<dbReference type="OrthoDB" id="9800184at2"/>
<evidence type="ECO:0000259" key="5">
    <source>
        <dbReference type="PROSITE" id="PS51387"/>
    </source>
</evidence>
<dbReference type="Pfam" id="PF04030">
    <property type="entry name" value="ALO"/>
    <property type="match status" value="1"/>
</dbReference>
<evidence type="ECO:0000313" key="7">
    <source>
        <dbReference type="EMBL" id="OEV18220.1"/>
    </source>
</evidence>
<dbReference type="PATRIC" id="fig|518642.7.peg.5125"/>
<dbReference type="NCBIfam" id="TIGR01679">
    <property type="entry name" value="bact_FAD_ox"/>
    <property type="match status" value="1"/>
</dbReference>
<dbReference type="PANTHER" id="PTHR43762:SF1">
    <property type="entry name" value="D-ARABINONO-1,4-LACTONE OXIDASE"/>
    <property type="match status" value="1"/>
</dbReference>
<dbReference type="InterPro" id="IPR016167">
    <property type="entry name" value="FAD-bd_PCMH_sub1"/>
</dbReference>
<evidence type="ECO:0000313" key="6">
    <source>
        <dbReference type="EMBL" id="OEV18219.1"/>
    </source>
</evidence>
<dbReference type="Gene3D" id="3.30.70.2520">
    <property type="match status" value="1"/>
</dbReference>
<dbReference type="RefSeq" id="WP_070202654.1">
    <property type="nucleotide sequence ID" value="NZ_LJGZ01000094.1"/>
</dbReference>
<dbReference type="EMBL" id="LJGZ01000094">
    <property type="protein sequence ID" value="OEV18219.1"/>
    <property type="molecule type" value="Genomic_DNA"/>
</dbReference>